<evidence type="ECO:0000256" key="2">
    <source>
        <dbReference type="PIRNR" id="PIRNR004884"/>
    </source>
</evidence>
<dbReference type="GeneID" id="33324979"/>
<dbReference type="GO" id="GO:0043793">
    <property type="term" value="F:beta-ribofuranosylaminobenzene 5'-phosphate synthase activity"/>
    <property type="evidence" value="ECO:0007669"/>
    <property type="project" value="UniProtKB-EC"/>
</dbReference>
<comment type="function">
    <text evidence="2">Catalyzes the condensation of 4-aminobenzoate (pABA) with 5-phospho-alpha-D-ribose 1-diphosphate (PRPP) to produce beta-ribofuranosylaminobenzene 5'-phosphate (beta-RFA-P).</text>
</comment>
<dbReference type="InterPro" id="IPR006204">
    <property type="entry name" value="GHMP_kinase_N_dom"/>
</dbReference>
<dbReference type="RefSeq" id="WP_088863679.1">
    <property type="nucleotide sequence ID" value="NZ_CP014854.1"/>
</dbReference>
<reference evidence="5 6" key="1">
    <citation type="submission" date="2016-03" db="EMBL/GenBank/DDBJ databases">
        <title>Complete genome sequence of Thermococcus celer.</title>
        <authorList>
            <person name="Oger P.M."/>
        </authorList>
    </citation>
    <scope>NUCLEOTIDE SEQUENCE [LARGE SCALE GENOMIC DNA]</scope>
    <source>
        <strain evidence="5 6">Vu 13</strain>
    </source>
</reference>
<keyword evidence="1 2" id="KW-0808">Transferase</keyword>
<dbReference type="PIRSF" id="PIRSF004884">
    <property type="entry name" value="Sugar_kin_arch"/>
    <property type="match status" value="1"/>
</dbReference>
<dbReference type="GO" id="GO:0016301">
    <property type="term" value="F:kinase activity"/>
    <property type="evidence" value="ECO:0007669"/>
    <property type="project" value="UniProtKB-KW"/>
</dbReference>
<feature type="domain" description="GHMP kinase C-terminal" evidence="4">
    <location>
        <begin position="203"/>
        <end position="269"/>
    </location>
</feature>
<dbReference type="InterPro" id="IPR020568">
    <property type="entry name" value="Ribosomal_Su5_D2-typ_SF"/>
</dbReference>
<evidence type="ECO:0000259" key="3">
    <source>
        <dbReference type="Pfam" id="PF00288"/>
    </source>
</evidence>
<comment type="subunit">
    <text evidence="2">Homodimer.</text>
</comment>
<comment type="pathway">
    <text evidence="2">Cofactor biosynthesis; 5,6,7,8-tetrahydromethanopterin biosynthesis.</text>
</comment>
<dbReference type="NCBIfam" id="TIGR00144">
    <property type="entry name" value="beta_RFAP_syn"/>
    <property type="match status" value="1"/>
</dbReference>
<dbReference type="Gene3D" id="3.30.230.10">
    <property type="match status" value="1"/>
</dbReference>
<dbReference type="EMBL" id="CP014854">
    <property type="protein sequence ID" value="ASI99763.1"/>
    <property type="molecule type" value="Genomic_DNA"/>
</dbReference>
<dbReference type="EC" id="2.4.2.54" evidence="2"/>
<dbReference type="PANTHER" id="PTHR20861">
    <property type="entry name" value="HOMOSERINE/4-DIPHOSPHOCYTIDYL-2-C-METHYL-D-ERYTHRITOL KINASE"/>
    <property type="match status" value="1"/>
</dbReference>
<gene>
    <name evidence="5" type="ORF">A3L02_09400</name>
</gene>
<feature type="domain" description="GHMP kinase N-terminal" evidence="3">
    <location>
        <begin position="60"/>
        <end position="136"/>
    </location>
</feature>
<evidence type="ECO:0000313" key="6">
    <source>
        <dbReference type="Proteomes" id="UP000197156"/>
    </source>
</evidence>
<accession>A0A218P4C7</accession>
<dbReference type="GO" id="GO:0005524">
    <property type="term" value="F:ATP binding"/>
    <property type="evidence" value="ECO:0007669"/>
    <property type="project" value="UniProtKB-UniRule"/>
</dbReference>
<dbReference type="Proteomes" id="UP000197156">
    <property type="component" value="Chromosome"/>
</dbReference>
<name>A0A218P4C7_THECE</name>
<keyword evidence="2" id="KW-0328">Glycosyltransferase</keyword>
<sequence length="323" mass="35380">MIIRTPRRLHLGLIDPSATLGRRFGSLGVALEGGYEVRIVEGEGLEIIARGEDRETIEFTVKRMNSAYETGVNYTVEVRKAIPRHVGLGSTTQLSLAVATGIARLNNLDVSVEELARVLGRGKNGGAGIYSFAHGGFVVDGGSRSGIPPLIFREDFPAGWAFLLIIPELKPGFNEEEEKPVMEGVTGRADVAMEISHRILLGLLPALKERDIRAFGEHLSAIQRLVGKHFEPYQGGEFREDVKLILDFLAEKTYGYGQSSWGPTVYGLIRRGEFQGLSVEAVDFLRDQGLKARVELGLPNNRGAEVVGENAFLERLIRNVAGE</sequence>
<dbReference type="Pfam" id="PF00288">
    <property type="entry name" value="GHMP_kinases_N"/>
    <property type="match status" value="1"/>
</dbReference>
<evidence type="ECO:0000256" key="1">
    <source>
        <dbReference type="ARBA" id="ARBA00022679"/>
    </source>
</evidence>
<dbReference type="InterPro" id="IPR013750">
    <property type="entry name" value="GHMP_kinase_C_dom"/>
</dbReference>
<organism evidence="5 6">
    <name type="scientific">Thermococcus celer Vu 13 = JCM 8558</name>
    <dbReference type="NCBI Taxonomy" id="1293037"/>
    <lineage>
        <taxon>Archaea</taxon>
        <taxon>Methanobacteriati</taxon>
        <taxon>Methanobacteriota</taxon>
        <taxon>Thermococci</taxon>
        <taxon>Thermococcales</taxon>
        <taxon>Thermococcaceae</taxon>
        <taxon>Thermococcus</taxon>
    </lineage>
</organism>
<comment type="similarity">
    <text evidence="2">Belongs to the beta-RFA-P synthase family.</text>
</comment>
<comment type="catalytic activity">
    <reaction evidence="2">
        <text>5-phospho-alpha-D-ribose 1-diphosphate + 4-hydroxybenzoate + H(+) = 4-(beta-D-ribofuranosyl)phenol 5'-phosphate + CO2 + diphosphate</text>
        <dbReference type="Rhea" id="RHEA:48556"/>
        <dbReference type="ChEBI" id="CHEBI:15378"/>
        <dbReference type="ChEBI" id="CHEBI:16526"/>
        <dbReference type="ChEBI" id="CHEBI:17879"/>
        <dbReference type="ChEBI" id="CHEBI:33019"/>
        <dbReference type="ChEBI" id="CHEBI:58017"/>
        <dbReference type="ChEBI" id="CHEBI:82767"/>
        <dbReference type="EC" id="2.4.2.54"/>
    </reaction>
</comment>
<proteinExistence type="inferred from homology"/>
<keyword evidence="5" id="KW-0418">Kinase</keyword>
<protein>
    <recommendedName>
        <fullName evidence="2">Beta-ribofuranosylaminobenzene 5'-phosphate synthase</fullName>
        <shortName evidence="2">Beta-RFA-P synthase</shortName>
        <ecNumber evidence="2">2.4.2.54</ecNumber>
    </recommendedName>
</protein>
<dbReference type="InterPro" id="IPR014721">
    <property type="entry name" value="Ribsml_uS5_D2-typ_fold_subgr"/>
</dbReference>
<dbReference type="PANTHER" id="PTHR20861:SF6">
    <property type="entry name" value="BETA-RIBOFURANOSYLPHENOL 5'-PHOSPHATE SYNTHASE"/>
    <property type="match status" value="1"/>
</dbReference>
<evidence type="ECO:0000313" key="5">
    <source>
        <dbReference type="EMBL" id="ASI99763.1"/>
    </source>
</evidence>
<dbReference type="UniPathway" id="UPA00065"/>
<dbReference type="InterPro" id="IPR004422">
    <property type="entry name" value="RFAP_synthase"/>
</dbReference>
<keyword evidence="6" id="KW-1185">Reference proteome</keyword>
<dbReference type="SUPFAM" id="SSF54211">
    <property type="entry name" value="Ribosomal protein S5 domain 2-like"/>
    <property type="match status" value="1"/>
</dbReference>
<evidence type="ECO:0000259" key="4">
    <source>
        <dbReference type="Pfam" id="PF08544"/>
    </source>
</evidence>
<dbReference type="OrthoDB" id="85156at2157"/>
<dbReference type="AlphaFoldDB" id="A0A218P4C7"/>
<dbReference type="KEGG" id="tce:A3L02_09400"/>
<dbReference type="Pfam" id="PF08544">
    <property type="entry name" value="GHMP_kinases_C"/>
    <property type="match status" value="1"/>
</dbReference>